<reference evidence="1" key="1">
    <citation type="submission" date="2015-06" db="UniProtKB">
        <authorList>
            <consortium name="EnsemblPlants"/>
        </authorList>
    </citation>
    <scope>IDENTIFICATION</scope>
</reference>
<dbReference type="AlphaFoldDB" id="J3KUF1"/>
<name>J3KUF1_ORYBR</name>
<dbReference type="HOGENOM" id="CLU_1477338_0_0_1"/>
<accession>J3KUF1</accession>
<evidence type="ECO:0000313" key="2">
    <source>
        <dbReference type="Proteomes" id="UP000006038"/>
    </source>
</evidence>
<dbReference type="EnsemblPlants" id="OB0050G10010.1">
    <property type="protein sequence ID" value="OB0050G10010.1"/>
    <property type="gene ID" value="OB0050G10010"/>
</dbReference>
<sequence length="183" mass="20686">MDQRKLMLKEPVVANDQQPIRNLKLNEYDKAINNRCLYRPNSTHTTNDCYVMWKYLEELGKSLSGVAGSSKNKPVEKKEYPLVLALVIKNIKLKQVLIDGDNALNILFAKMLDDIKIPSCEITQSIEGKIGQEKIHEKLTLQPDEDNVSAKKTAKIITSDKMQIPLNLANPTKTALIGHSIRF</sequence>
<evidence type="ECO:0000313" key="1">
    <source>
        <dbReference type="EnsemblPlants" id="OB0050G10010.1"/>
    </source>
</evidence>
<dbReference type="Proteomes" id="UP000006038">
    <property type="component" value="Unassembled WGS sequence"/>
</dbReference>
<dbReference type="Gramene" id="OB0050G10010.1">
    <property type="protein sequence ID" value="OB0050G10010.1"/>
    <property type="gene ID" value="OB0050G10010"/>
</dbReference>
<keyword evidence="2" id="KW-1185">Reference proteome</keyword>
<organism evidence="1">
    <name type="scientific">Oryza brachyantha</name>
    <name type="common">malo sina</name>
    <dbReference type="NCBI Taxonomy" id="4533"/>
    <lineage>
        <taxon>Eukaryota</taxon>
        <taxon>Viridiplantae</taxon>
        <taxon>Streptophyta</taxon>
        <taxon>Embryophyta</taxon>
        <taxon>Tracheophyta</taxon>
        <taxon>Spermatophyta</taxon>
        <taxon>Magnoliopsida</taxon>
        <taxon>Liliopsida</taxon>
        <taxon>Poales</taxon>
        <taxon>Poaceae</taxon>
        <taxon>BOP clade</taxon>
        <taxon>Oryzoideae</taxon>
        <taxon>Oryzeae</taxon>
        <taxon>Oryzinae</taxon>
        <taxon>Oryza</taxon>
    </lineage>
</organism>
<protein>
    <submittedName>
        <fullName evidence="1">Uncharacterized protein</fullName>
    </submittedName>
</protein>
<proteinExistence type="predicted"/>